<reference evidence="7" key="1">
    <citation type="journal article" date="2012" name="Science">
        <title>The Paleozoic origin of enzymatic lignin decomposition reconstructed from 31 fungal genomes.</title>
        <authorList>
            <person name="Floudas D."/>
            <person name="Binder M."/>
            <person name="Riley R."/>
            <person name="Barry K."/>
            <person name="Blanchette R.A."/>
            <person name="Henrissat B."/>
            <person name="Martinez A.T."/>
            <person name="Otillar R."/>
            <person name="Spatafora J.W."/>
            <person name="Yadav J.S."/>
            <person name="Aerts A."/>
            <person name="Benoit I."/>
            <person name="Boyd A."/>
            <person name="Carlson A."/>
            <person name="Copeland A."/>
            <person name="Coutinho P.M."/>
            <person name="de Vries R.P."/>
            <person name="Ferreira P."/>
            <person name="Findley K."/>
            <person name="Foster B."/>
            <person name="Gaskell J."/>
            <person name="Glotzer D."/>
            <person name="Gorecki P."/>
            <person name="Heitman J."/>
            <person name="Hesse C."/>
            <person name="Hori C."/>
            <person name="Igarashi K."/>
            <person name="Jurgens J.A."/>
            <person name="Kallen N."/>
            <person name="Kersten P."/>
            <person name="Kohler A."/>
            <person name="Kuees U."/>
            <person name="Kumar T.K.A."/>
            <person name="Kuo A."/>
            <person name="LaButti K."/>
            <person name="Larrondo L.F."/>
            <person name="Lindquist E."/>
            <person name="Ling A."/>
            <person name="Lombard V."/>
            <person name="Lucas S."/>
            <person name="Lundell T."/>
            <person name="Martin R."/>
            <person name="McLaughlin D.J."/>
            <person name="Morgenstern I."/>
            <person name="Morin E."/>
            <person name="Murat C."/>
            <person name="Nagy L.G."/>
            <person name="Nolan M."/>
            <person name="Ohm R.A."/>
            <person name="Patyshakuliyeva A."/>
            <person name="Rokas A."/>
            <person name="Ruiz-Duenas F.J."/>
            <person name="Sabat G."/>
            <person name="Salamov A."/>
            <person name="Samejima M."/>
            <person name="Schmutz J."/>
            <person name="Slot J.C."/>
            <person name="St John F."/>
            <person name="Stenlid J."/>
            <person name="Sun H."/>
            <person name="Sun S."/>
            <person name="Syed K."/>
            <person name="Tsang A."/>
            <person name="Wiebenga A."/>
            <person name="Young D."/>
            <person name="Pisabarro A."/>
            <person name="Eastwood D.C."/>
            <person name="Martin F."/>
            <person name="Cullen D."/>
            <person name="Grigoriev I.V."/>
            <person name="Hibbett D.S."/>
        </authorList>
    </citation>
    <scope>NUCLEOTIDE SEQUENCE [LARGE SCALE GENOMIC DNA]</scope>
    <source>
        <strain evidence="7">TFB10046</strain>
    </source>
</reference>
<dbReference type="Pfam" id="PF01753">
    <property type="entry name" value="zf-MYND"/>
    <property type="match status" value="1"/>
</dbReference>
<proteinExistence type="predicted"/>
<keyword evidence="3" id="KW-0862">Zinc</keyword>
<dbReference type="eggNOG" id="ENOG502QR5D">
    <property type="taxonomic scope" value="Eukaryota"/>
</dbReference>
<keyword evidence="7" id="KW-1185">Reference proteome</keyword>
<evidence type="ECO:0000256" key="1">
    <source>
        <dbReference type="ARBA" id="ARBA00022723"/>
    </source>
</evidence>
<dbReference type="KEGG" id="adl:AURDEDRAFT_175730"/>
<evidence type="ECO:0000256" key="3">
    <source>
        <dbReference type="ARBA" id="ARBA00022833"/>
    </source>
</evidence>
<sequence length="496" mass="54944">MPLRLADNPHMLLGDLEAGLQGAIRLEPNFCTVCALSVPDRFPNGLQALVALQAQNHDLWDACMRNLVAPRTFDQEALLRTRLQERIDACDRRHLTHDALLARWAFEHITDALNLFRALLCLCISGCLYGPDPRAQSTVLGRAKDPRKRFGSSTGSWPITPDQLFPYGPAQTVTGLVHECLSDDADGGCFSCLVCPDSATRTHQALSASDKDAWARSGRGCPGRDPRGFIVVMVIQRALIALYSDKHCSGPECTRTTLDEEAGRPPLPTCALARYCSRACQRSDWAAGHKLLCRVFAELERVAPAVTSQREYATKIQVSSISDDDLPLLGRWALVEPRSAAHRPPRSPSYVAARRKFVEPRQNPLGSHLGGGLLREVDTLRARRNEHAQLRDGARPPELRLDVRTGVAASAPRAIDPTFRIRIAIMPQQNPFGSLLDDELLREPLILYLTRVINEHVQLWQEHARLPELRLDGPRVRSNDGLDGLAALRGPVESIQ</sequence>
<dbReference type="EMBL" id="JH687900">
    <property type="protein sequence ID" value="EJD35200.1"/>
    <property type="molecule type" value="Genomic_DNA"/>
</dbReference>
<evidence type="ECO:0000259" key="5">
    <source>
        <dbReference type="PROSITE" id="PS50865"/>
    </source>
</evidence>
<name>J0WSR8_AURST</name>
<feature type="domain" description="MYND-type" evidence="5">
    <location>
        <begin position="192"/>
        <end position="293"/>
    </location>
</feature>
<dbReference type="AlphaFoldDB" id="J0WSR8"/>
<gene>
    <name evidence="6" type="ORF">AURDEDRAFT_175730</name>
</gene>
<evidence type="ECO:0000313" key="6">
    <source>
        <dbReference type="EMBL" id="EJD35200.1"/>
    </source>
</evidence>
<protein>
    <recommendedName>
        <fullName evidence="5">MYND-type domain-containing protein</fullName>
    </recommendedName>
</protein>
<dbReference type="GO" id="GO:0008270">
    <property type="term" value="F:zinc ion binding"/>
    <property type="evidence" value="ECO:0007669"/>
    <property type="project" value="UniProtKB-KW"/>
</dbReference>
<keyword evidence="1" id="KW-0479">Metal-binding</keyword>
<evidence type="ECO:0000313" key="7">
    <source>
        <dbReference type="Proteomes" id="UP000006514"/>
    </source>
</evidence>
<dbReference type="OrthoDB" id="341421at2759"/>
<dbReference type="InParanoid" id="J0WSR8"/>
<keyword evidence="2 4" id="KW-0863">Zinc-finger</keyword>
<dbReference type="Gene3D" id="6.10.140.2220">
    <property type="match status" value="1"/>
</dbReference>
<evidence type="ECO:0000256" key="4">
    <source>
        <dbReference type="PROSITE-ProRule" id="PRU00134"/>
    </source>
</evidence>
<dbReference type="SUPFAM" id="SSF144232">
    <property type="entry name" value="HIT/MYND zinc finger-like"/>
    <property type="match status" value="1"/>
</dbReference>
<evidence type="ECO:0000256" key="2">
    <source>
        <dbReference type="ARBA" id="ARBA00022771"/>
    </source>
</evidence>
<dbReference type="PROSITE" id="PS50865">
    <property type="entry name" value="ZF_MYND_2"/>
    <property type="match status" value="1"/>
</dbReference>
<organism evidence="6 7">
    <name type="scientific">Auricularia subglabra (strain TFB-10046 / SS5)</name>
    <name type="common">White-rot fungus</name>
    <name type="synonym">Auricularia delicata (strain TFB10046)</name>
    <dbReference type="NCBI Taxonomy" id="717982"/>
    <lineage>
        <taxon>Eukaryota</taxon>
        <taxon>Fungi</taxon>
        <taxon>Dikarya</taxon>
        <taxon>Basidiomycota</taxon>
        <taxon>Agaricomycotina</taxon>
        <taxon>Agaricomycetes</taxon>
        <taxon>Auriculariales</taxon>
        <taxon>Auriculariaceae</taxon>
        <taxon>Auricularia</taxon>
    </lineage>
</organism>
<dbReference type="InterPro" id="IPR002893">
    <property type="entry name" value="Znf_MYND"/>
</dbReference>
<accession>J0WSR8</accession>
<dbReference type="Proteomes" id="UP000006514">
    <property type="component" value="Unassembled WGS sequence"/>
</dbReference>